<keyword evidence="4" id="KW-1185">Reference proteome</keyword>
<dbReference type="Gene3D" id="1.20.58.2220">
    <property type="entry name" value="Formin, FH2 domain"/>
    <property type="match status" value="1"/>
</dbReference>
<dbReference type="PROSITE" id="PS51444">
    <property type="entry name" value="FH2"/>
    <property type="match status" value="1"/>
</dbReference>
<evidence type="ECO:0000313" key="4">
    <source>
        <dbReference type="Proteomes" id="UP000683360"/>
    </source>
</evidence>
<sequence length="155" mass="17493">MSEEVKAVPPLATCMSPPPPPPPPPPTNSNDIPSPPLAINVPVPNQKMKMLSWIKIASIKDQCVWTKIKQMEDKVPVNYPQLEKQFHCKETKNKRSSAVPKNILNPQKAVNIEMLFKTTKKSPDELLEMIRPGSTNPLGLQFYQSLKRICQIPMR</sequence>
<evidence type="ECO:0000259" key="2">
    <source>
        <dbReference type="PROSITE" id="PS51444"/>
    </source>
</evidence>
<feature type="region of interest" description="Disordered" evidence="1">
    <location>
        <begin position="1"/>
        <end position="38"/>
    </location>
</feature>
<reference evidence="3" key="1">
    <citation type="submission" date="2021-03" db="EMBL/GenBank/DDBJ databases">
        <authorList>
            <person name="Bekaert M."/>
        </authorList>
    </citation>
    <scope>NUCLEOTIDE SEQUENCE</scope>
</reference>
<protein>
    <recommendedName>
        <fullName evidence="2">FH2 domain-containing protein</fullName>
    </recommendedName>
</protein>
<proteinExistence type="predicted"/>
<dbReference type="Pfam" id="PF02181">
    <property type="entry name" value="FH2"/>
    <property type="match status" value="1"/>
</dbReference>
<feature type="domain" description="FH2" evidence="2">
    <location>
        <begin position="38"/>
        <end position="155"/>
    </location>
</feature>
<evidence type="ECO:0000256" key="1">
    <source>
        <dbReference type="SAM" id="MobiDB-lite"/>
    </source>
</evidence>
<comment type="caution">
    <text evidence="3">The sequence shown here is derived from an EMBL/GenBank/DDBJ whole genome shotgun (WGS) entry which is preliminary data.</text>
</comment>
<dbReference type="AlphaFoldDB" id="A0A8S3QZJ9"/>
<feature type="compositionally biased region" description="Pro residues" evidence="1">
    <location>
        <begin position="16"/>
        <end position="27"/>
    </location>
</feature>
<dbReference type="InterPro" id="IPR042201">
    <property type="entry name" value="FH2_Formin_sf"/>
</dbReference>
<gene>
    <name evidence="3" type="ORF">MEDL_16456</name>
</gene>
<evidence type="ECO:0000313" key="3">
    <source>
        <dbReference type="EMBL" id="CAG2201855.1"/>
    </source>
</evidence>
<organism evidence="3 4">
    <name type="scientific">Mytilus edulis</name>
    <name type="common">Blue mussel</name>
    <dbReference type="NCBI Taxonomy" id="6550"/>
    <lineage>
        <taxon>Eukaryota</taxon>
        <taxon>Metazoa</taxon>
        <taxon>Spiralia</taxon>
        <taxon>Lophotrochozoa</taxon>
        <taxon>Mollusca</taxon>
        <taxon>Bivalvia</taxon>
        <taxon>Autobranchia</taxon>
        <taxon>Pteriomorphia</taxon>
        <taxon>Mytilida</taxon>
        <taxon>Mytiloidea</taxon>
        <taxon>Mytilidae</taxon>
        <taxon>Mytilinae</taxon>
        <taxon>Mytilus</taxon>
    </lineage>
</organism>
<dbReference type="SUPFAM" id="SSF101447">
    <property type="entry name" value="Formin homology 2 domain (FH2 domain)"/>
    <property type="match status" value="1"/>
</dbReference>
<name>A0A8S3QZJ9_MYTED</name>
<dbReference type="InterPro" id="IPR015425">
    <property type="entry name" value="FH2_Formin"/>
</dbReference>
<accession>A0A8S3QZJ9</accession>
<dbReference type="Proteomes" id="UP000683360">
    <property type="component" value="Unassembled WGS sequence"/>
</dbReference>
<dbReference type="EMBL" id="CAJPWZ010000869">
    <property type="protein sequence ID" value="CAG2201855.1"/>
    <property type="molecule type" value="Genomic_DNA"/>
</dbReference>